<feature type="compositionally biased region" description="Acidic residues" evidence="1">
    <location>
        <begin position="555"/>
        <end position="570"/>
    </location>
</feature>
<feature type="compositionally biased region" description="Basic and acidic residues" evidence="1">
    <location>
        <begin position="507"/>
        <end position="516"/>
    </location>
</feature>
<feature type="region of interest" description="Disordered" evidence="1">
    <location>
        <begin position="462"/>
        <end position="577"/>
    </location>
</feature>
<evidence type="ECO:0000259" key="3">
    <source>
        <dbReference type="Pfam" id="PF26449"/>
    </source>
</evidence>
<feature type="domain" description="DUF8128" evidence="3">
    <location>
        <begin position="83"/>
        <end position="438"/>
    </location>
</feature>
<dbReference type="Pfam" id="PF26449">
    <property type="entry name" value="DUF8128"/>
    <property type="match status" value="1"/>
</dbReference>
<dbReference type="InterPro" id="IPR058441">
    <property type="entry name" value="DUF8128"/>
</dbReference>
<organism evidence="4 5">
    <name type="scientific">Candidatus Uhrbacteria bacterium CG_4_9_14_3_um_filter_36_7</name>
    <dbReference type="NCBI Taxonomy" id="1975033"/>
    <lineage>
        <taxon>Bacteria</taxon>
        <taxon>Candidatus Uhriibacteriota</taxon>
    </lineage>
</organism>
<comment type="caution">
    <text evidence="4">The sequence shown here is derived from an EMBL/GenBank/DDBJ whole genome shotgun (WGS) entry which is preliminary data.</text>
</comment>
<dbReference type="AlphaFoldDB" id="A0A2M7XGA1"/>
<name>A0A2M7XGA1_9BACT</name>
<keyword evidence="2" id="KW-0472">Membrane</keyword>
<sequence length="577" mass="66555">MWSVFAVIFEETTTRVAPTGLLSFFSQPIDVVLFQILLFVGWIPILTILLWGFGQIWLDTRKDKYKSILKWTILAIDVPRLTEQSPKAMENVFSTIQGTKSTPSWKQKWVYGVHGIKSRFSFEIVSDGGYIQFYIRCPDRYRDLVEASIYAQYPDAEIQIVDDYINTVPTEYPNEESWRFWGTEFFLKQPSYLPIRTWIDFEHTLSQQLKDPLAVILEQLSRLEPGEKIWIQIVFEAGGQDWKKEGEKAIDKFYGKQEKPKESILDQLFAALLWLPSAFLEALTGGSVNLLSMFGFATEPKKEEKKDTPKLEQLTIPQKNQVESIAKKIQKIGFQTKIRVLYFGKGKQFRRPWRVVMLKGMFQQFTNQGLNEFALDPKVTPDDEYFWLKWSYDRRLKRLFEGYRKRDFAMGATPFILNTEELATIYHFPSIDIKAPLVKKTEARRAEPPVGLPVAFGEDEGIFLSPPPQAKAPKEVKPPEPPSTASSSRPLTVEEKEETFQINLPPIDDKEKHTEPHLPTPPTSTKPNHVSTHQVSFKKSRKIPDAMRVLIEPGVELEDINIEPQTEEDDSSKNQNP</sequence>
<evidence type="ECO:0000313" key="5">
    <source>
        <dbReference type="Proteomes" id="UP000229749"/>
    </source>
</evidence>
<feature type="compositionally biased region" description="Polar residues" evidence="1">
    <location>
        <begin position="525"/>
        <end position="535"/>
    </location>
</feature>
<proteinExistence type="predicted"/>
<dbReference type="Proteomes" id="UP000229749">
    <property type="component" value="Unassembled WGS sequence"/>
</dbReference>
<keyword evidence="2" id="KW-1133">Transmembrane helix</keyword>
<evidence type="ECO:0000256" key="2">
    <source>
        <dbReference type="SAM" id="Phobius"/>
    </source>
</evidence>
<keyword evidence="2" id="KW-0812">Transmembrane</keyword>
<protein>
    <recommendedName>
        <fullName evidence="3">DUF8128 domain-containing protein</fullName>
    </recommendedName>
</protein>
<accession>A0A2M7XGA1</accession>
<dbReference type="EMBL" id="PFWS01000053">
    <property type="protein sequence ID" value="PJA46882.1"/>
    <property type="molecule type" value="Genomic_DNA"/>
</dbReference>
<feature type="transmembrane region" description="Helical" evidence="2">
    <location>
        <begin position="32"/>
        <end position="58"/>
    </location>
</feature>
<gene>
    <name evidence="4" type="ORF">CO172_03450</name>
</gene>
<evidence type="ECO:0000256" key="1">
    <source>
        <dbReference type="SAM" id="MobiDB-lite"/>
    </source>
</evidence>
<evidence type="ECO:0000313" key="4">
    <source>
        <dbReference type="EMBL" id="PJA46882.1"/>
    </source>
</evidence>
<reference evidence="5" key="1">
    <citation type="submission" date="2017-09" db="EMBL/GenBank/DDBJ databases">
        <title>Depth-based differentiation of microbial function through sediment-hosted aquifers and enrichment of novel symbionts in the deep terrestrial subsurface.</title>
        <authorList>
            <person name="Probst A.J."/>
            <person name="Ladd B."/>
            <person name="Jarett J.K."/>
            <person name="Geller-Mcgrath D.E."/>
            <person name="Sieber C.M.K."/>
            <person name="Emerson J.B."/>
            <person name="Anantharaman K."/>
            <person name="Thomas B.C."/>
            <person name="Malmstrom R."/>
            <person name="Stieglmeier M."/>
            <person name="Klingl A."/>
            <person name="Woyke T."/>
            <person name="Ryan C.M."/>
            <person name="Banfield J.F."/>
        </authorList>
    </citation>
    <scope>NUCLEOTIDE SEQUENCE [LARGE SCALE GENOMIC DNA]</scope>
</reference>